<sequence length="256" mass="28071">MVGQREQEEEEYDDLGFWEKIVQPICAEFTGTFFLAYASAMCVTSTAVLPICIAQGFVTAALCIAFINISGGHLNPCVTLSVWLSGGMKILPFILYLPSQFLGALVGAVFVRASVLENSFNEIFGGASKFRGNRMISPYNEWELINTWDTTPVLGLIINVIVSIVIFTTYLQCNIDNRRPVKLPIMYGFAITACSLATYVTSGAGFNPVVSLCNGMLAGYFDDLYVYIVAPICGCLVSAAFFRLLLGDEDKRFFGK</sequence>
<dbReference type="InterPro" id="IPR000425">
    <property type="entry name" value="MIP"/>
</dbReference>
<dbReference type="InterPro" id="IPR034294">
    <property type="entry name" value="Aquaporin_transptr"/>
</dbReference>
<comment type="similarity">
    <text evidence="5">Belongs to the MIP/aquaporin (TC 1.A.8) family.</text>
</comment>
<dbReference type="AlphaFoldDB" id="A0A9Q1CJI4"/>
<keyword evidence="8" id="KW-1185">Reference proteome</keyword>
<proteinExistence type="inferred from homology"/>
<dbReference type="Proteomes" id="UP001152320">
    <property type="component" value="Chromosome 3"/>
</dbReference>
<dbReference type="InterPro" id="IPR023271">
    <property type="entry name" value="Aquaporin-like"/>
</dbReference>
<feature type="transmembrane region" description="Helical" evidence="6">
    <location>
        <begin position="153"/>
        <end position="173"/>
    </location>
</feature>
<dbReference type="SUPFAM" id="SSF81338">
    <property type="entry name" value="Aquaporin-like"/>
    <property type="match status" value="1"/>
</dbReference>
<feature type="transmembrane region" description="Helical" evidence="6">
    <location>
        <begin position="47"/>
        <end position="69"/>
    </location>
</feature>
<evidence type="ECO:0000256" key="2">
    <source>
        <dbReference type="ARBA" id="ARBA00022692"/>
    </source>
</evidence>
<organism evidence="7 8">
    <name type="scientific">Holothuria leucospilota</name>
    <name type="common">Black long sea cucumber</name>
    <name type="synonym">Mertensiothuria leucospilota</name>
    <dbReference type="NCBI Taxonomy" id="206669"/>
    <lineage>
        <taxon>Eukaryota</taxon>
        <taxon>Metazoa</taxon>
        <taxon>Echinodermata</taxon>
        <taxon>Eleutherozoa</taxon>
        <taxon>Echinozoa</taxon>
        <taxon>Holothuroidea</taxon>
        <taxon>Aspidochirotacea</taxon>
        <taxon>Aspidochirotida</taxon>
        <taxon>Holothuriidae</taxon>
        <taxon>Holothuria</taxon>
    </lineage>
</organism>
<dbReference type="PANTHER" id="PTHR19139">
    <property type="entry name" value="AQUAPORIN TRANSPORTER"/>
    <property type="match status" value="1"/>
</dbReference>
<dbReference type="OrthoDB" id="3222at2759"/>
<keyword evidence="4 6" id="KW-0472">Membrane</keyword>
<dbReference type="EMBL" id="JAIZAY010000003">
    <property type="protein sequence ID" value="KAJ8045860.1"/>
    <property type="molecule type" value="Genomic_DNA"/>
</dbReference>
<dbReference type="PANTHER" id="PTHR19139:SF284">
    <property type="entry name" value="AQUAPORIN"/>
    <property type="match status" value="1"/>
</dbReference>
<name>A0A9Q1CJI4_HOLLE</name>
<evidence type="ECO:0000313" key="8">
    <source>
        <dbReference type="Proteomes" id="UP001152320"/>
    </source>
</evidence>
<gene>
    <name evidence="7" type="ORF">HOLleu_08964</name>
</gene>
<reference evidence="7" key="1">
    <citation type="submission" date="2021-10" db="EMBL/GenBank/DDBJ databases">
        <title>Tropical sea cucumber genome reveals ecological adaptation and Cuvierian tubules defense mechanism.</title>
        <authorList>
            <person name="Chen T."/>
        </authorList>
    </citation>
    <scope>NUCLEOTIDE SEQUENCE</scope>
    <source>
        <strain evidence="7">Nanhai2018</strain>
        <tissue evidence="7">Muscle</tissue>
    </source>
</reference>
<feature type="transmembrane region" description="Helical" evidence="6">
    <location>
        <begin position="224"/>
        <end position="246"/>
    </location>
</feature>
<evidence type="ECO:0000313" key="7">
    <source>
        <dbReference type="EMBL" id="KAJ8045860.1"/>
    </source>
</evidence>
<keyword evidence="2 5" id="KW-0812">Transmembrane</keyword>
<evidence type="ECO:0000256" key="5">
    <source>
        <dbReference type="RuleBase" id="RU000477"/>
    </source>
</evidence>
<dbReference type="GO" id="GO:0015250">
    <property type="term" value="F:water channel activity"/>
    <property type="evidence" value="ECO:0007669"/>
    <property type="project" value="TreeGrafter"/>
</dbReference>
<accession>A0A9Q1CJI4</accession>
<feature type="transmembrane region" description="Helical" evidence="6">
    <location>
        <begin position="90"/>
        <end position="111"/>
    </location>
</feature>
<evidence type="ECO:0000256" key="1">
    <source>
        <dbReference type="ARBA" id="ARBA00004141"/>
    </source>
</evidence>
<comment type="subcellular location">
    <subcellularLocation>
        <location evidence="1">Membrane</location>
        <topology evidence="1">Multi-pass membrane protein</topology>
    </subcellularLocation>
</comment>
<keyword evidence="5" id="KW-0813">Transport</keyword>
<feature type="transmembrane region" description="Helical" evidence="6">
    <location>
        <begin position="185"/>
        <end position="204"/>
    </location>
</feature>
<evidence type="ECO:0000256" key="3">
    <source>
        <dbReference type="ARBA" id="ARBA00022989"/>
    </source>
</evidence>
<protein>
    <submittedName>
        <fullName evidence="7">Aquaporin-8</fullName>
    </submittedName>
</protein>
<evidence type="ECO:0000256" key="6">
    <source>
        <dbReference type="SAM" id="Phobius"/>
    </source>
</evidence>
<evidence type="ECO:0000256" key="4">
    <source>
        <dbReference type="ARBA" id="ARBA00023136"/>
    </source>
</evidence>
<dbReference type="GO" id="GO:0005886">
    <property type="term" value="C:plasma membrane"/>
    <property type="evidence" value="ECO:0007669"/>
    <property type="project" value="TreeGrafter"/>
</dbReference>
<comment type="caution">
    <text evidence="7">The sequence shown here is derived from an EMBL/GenBank/DDBJ whole genome shotgun (WGS) entry which is preliminary data.</text>
</comment>
<dbReference type="PRINTS" id="PR00783">
    <property type="entry name" value="MINTRINSICP"/>
</dbReference>
<keyword evidence="3 6" id="KW-1133">Transmembrane helix</keyword>
<dbReference type="Gene3D" id="1.20.1080.10">
    <property type="entry name" value="Glycerol uptake facilitator protein"/>
    <property type="match status" value="1"/>
</dbReference>
<dbReference type="Pfam" id="PF00230">
    <property type="entry name" value="MIP"/>
    <property type="match status" value="1"/>
</dbReference>